<name>A0A2G2WL67_CAPBA</name>
<dbReference type="AlphaFoldDB" id="A0A2G2WL67"/>
<evidence type="ECO:0000313" key="2">
    <source>
        <dbReference type="EMBL" id="PHT45971.1"/>
    </source>
</evidence>
<evidence type="ECO:0000313" key="3">
    <source>
        <dbReference type="Proteomes" id="UP000224567"/>
    </source>
</evidence>
<accession>A0A2G2WL67</accession>
<reference evidence="3" key="2">
    <citation type="journal article" date="2017" name="J. Anim. Genet.">
        <title>Multiple reference genome sequences of hot pepper reveal the massive evolution of plant disease resistance genes by retroduplication.</title>
        <authorList>
            <person name="Kim S."/>
            <person name="Park J."/>
            <person name="Yeom S.-I."/>
            <person name="Kim Y.-M."/>
            <person name="Seo E."/>
            <person name="Kim K.-T."/>
            <person name="Kim M.-S."/>
            <person name="Lee J.M."/>
            <person name="Cheong K."/>
            <person name="Shin H.-S."/>
            <person name="Kim S.-B."/>
            <person name="Han K."/>
            <person name="Lee J."/>
            <person name="Park M."/>
            <person name="Lee H.-A."/>
            <person name="Lee H.-Y."/>
            <person name="Lee Y."/>
            <person name="Oh S."/>
            <person name="Lee J.H."/>
            <person name="Choi E."/>
            <person name="Choi E."/>
            <person name="Lee S.E."/>
            <person name="Jeon J."/>
            <person name="Kim H."/>
            <person name="Choi G."/>
            <person name="Song H."/>
            <person name="Lee J."/>
            <person name="Lee S.-C."/>
            <person name="Kwon J.-K."/>
            <person name="Lee H.-Y."/>
            <person name="Koo N."/>
            <person name="Hong Y."/>
            <person name="Kim R.W."/>
            <person name="Kang W.-H."/>
            <person name="Huh J.H."/>
            <person name="Kang B.-C."/>
            <person name="Yang T.-J."/>
            <person name="Lee Y.-H."/>
            <person name="Bennetzen J.L."/>
            <person name="Choi D."/>
        </authorList>
    </citation>
    <scope>NUCLEOTIDE SEQUENCE [LARGE SCALE GENOMIC DNA]</scope>
    <source>
        <strain evidence="3">cv. PBC81</strain>
    </source>
</reference>
<keyword evidence="3" id="KW-1185">Reference proteome</keyword>
<comment type="caution">
    <text evidence="2">The sequence shown here is derived from an EMBL/GenBank/DDBJ whole genome shotgun (WGS) entry which is preliminary data.</text>
</comment>
<proteinExistence type="predicted"/>
<feature type="compositionally biased region" description="Basic residues" evidence="1">
    <location>
        <begin position="118"/>
        <end position="128"/>
    </location>
</feature>
<protein>
    <submittedName>
        <fullName evidence="2">Uncharacterized protein</fullName>
    </submittedName>
</protein>
<gene>
    <name evidence="2" type="ORF">CQW23_15129</name>
</gene>
<organism evidence="2 3">
    <name type="scientific">Capsicum baccatum</name>
    <name type="common">Peruvian pepper</name>
    <dbReference type="NCBI Taxonomy" id="33114"/>
    <lineage>
        <taxon>Eukaryota</taxon>
        <taxon>Viridiplantae</taxon>
        <taxon>Streptophyta</taxon>
        <taxon>Embryophyta</taxon>
        <taxon>Tracheophyta</taxon>
        <taxon>Spermatophyta</taxon>
        <taxon>Magnoliopsida</taxon>
        <taxon>eudicotyledons</taxon>
        <taxon>Gunneridae</taxon>
        <taxon>Pentapetalae</taxon>
        <taxon>asterids</taxon>
        <taxon>lamiids</taxon>
        <taxon>Solanales</taxon>
        <taxon>Solanaceae</taxon>
        <taxon>Solanoideae</taxon>
        <taxon>Capsiceae</taxon>
        <taxon>Capsicum</taxon>
    </lineage>
</organism>
<sequence>MFNCVVMMIASQFLQAKKKIHLYHLMIYLFNLRPVMALVFCPVPAVSHQPPIPNSKPRSGKPPTKKKEIEGQTVVSEPDSCPEATPTKTFKKPPSDETAGILSCSKSELATLTNSKPCRGRPHTKKRKLEGADPGR</sequence>
<feature type="region of interest" description="Disordered" evidence="1">
    <location>
        <begin position="113"/>
        <end position="136"/>
    </location>
</feature>
<evidence type="ECO:0000256" key="1">
    <source>
        <dbReference type="SAM" id="MobiDB-lite"/>
    </source>
</evidence>
<dbReference type="OrthoDB" id="1326943at2759"/>
<dbReference type="Proteomes" id="UP000224567">
    <property type="component" value="Unassembled WGS sequence"/>
</dbReference>
<feature type="region of interest" description="Disordered" evidence="1">
    <location>
        <begin position="47"/>
        <end position="99"/>
    </location>
</feature>
<reference evidence="2 3" key="1">
    <citation type="journal article" date="2017" name="Genome Biol.">
        <title>New reference genome sequences of hot pepper reveal the massive evolution of plant disease-resistance genes by retroduplication.</title>
        <authorList>
            <person name="Kim S."/>
            <person name="Park J."/>
            <person name="Yeom S.I."/>
            <person name="Kim Y.M."/>
            <person name="Seo E."/>
            <person name="Kim K.T."/>
            <person name="Kim M.S."/>
            <person name="Lee J.M."/>
            <person name="Cheong K."/>
            <person name="Shin H.S."/>
            <person name="Kim S.B."/>
            <person name="Han K."/>
            <person name="Lee J."/>
            <person name="Park M."/>
            <person name="Lee H.A."/>
            <person name="Lee H.Y."/>
            <person name="Lee Y."/>
            <person name="Oh S."/>
            <person name="Lee J.H."/>
            <person name="Choi E."/>
            <person name="Choi E."/>
            <person name="Lee S.E."/>
            <person name="Jeon J."/>
            <person name="Kim H."/>
            <person name="Choi G."/>
            <person name="Song H."/>
            <person name="Lee J."/>
            <person name="Lee S.C."/>
            <person name="Kwon J.K."/>
            <person name="Lee H.Y."/>
            <person name="Koo N."/>
            <person name="Hong Y."/>
            <person name="Kim R.W."/>
            <person name="Kang W.H."/>
            <person name="Huh J.H."/>
            <person name="Kang B.C."/>
            <person name="Yang T.J."/>
            <person name="Lee Y.H."/>
            <person name="Bennetzen J.L."/>
            <person name="Choi D."/>
        </authorList>
    </citation>
    <scope>NUCLEOTIDE SEQUENCE [LARGE SCALE GENOMIC DNA]</scope>
    <source>
        <strain evidence="3">cv. PBC81</strain>
    </source>
</reference>
<dbReference type="EMBL" id="MLFT02000006">
    <property type="protein sequence ID" value="PHT45971.1"/>
    <property type="molecule type" value="Genomic_DNA"/>
</dbReference>